<feature type="transmembrane region" description="Helical" evidence="2">
    <location>
        <begin position="86"/>
        <end position="106"/>
    </location>
</feature>
<keyword evidence="2" id="KW-0472">Membrane</keyword>
<feature type="compositionally biased region" description="Polar residues" evidence="1">
    <location>
        <begin position="196"/>
        <end position="215"/>
    </location>
</feature>
<gene>
    <name evidence="3" type="ORF">Nepgr_033762</name>
</gene>
<dbReference type="Proteomes" id="UP001279734">
    <property type="component" value="Unassembled WGS sequence"/>
</dbReference>
<accession>A0AAD3Y766</accession>
<evidence type="ECO:0000313" key="3">
    <source>
        <dbReference type="EMBL" id="GMH31918.1"/>
    </source>
</evidence>
<evidence type="ECO:0000313" key="4">
    <source>
        <dbReference type="Proteomes" id="UP001279734"/>
    </source>
</evidence>
<organism evidence="3 4">
    <name type="scientific">Nepenthes gracilis</name>
    <name type="common">Slender pitcher plant</name>
    <dbReference type="NCBI Taxonomy" id="150966"/>
    <lineage>
        <taxon>Eukaryota</taxon>
        <taxon>Viridiplantae</taxon>
        <taxon>Streptophyta</taxon>
        <taxon>Embryophyta</taxon>
        <taxon>Tracheophyta</taxon>
        <taxon>Spermatophyta</taxon>
        <taxon>Magnoliopsida</taxon>
        <taxon>eudicotyledons</taxon>
        <taxon>Gunneridae</taxon>
        <taxon>Pentapetalae</taxon>
        <taxon>Caryophyllales</taxon>
        <taxon>Nepenthaceae</taxon>
        <taxon>Nepenthes</taxon>
    </lineage>
</organism>
<feature type="region of interest" description="Disordered" evidence="1">
    <location>
        <begin position="188"/>
        <end position="215"/>
    </location>
</feature>
<keyword evidence="4" id="KW-1185">Reference proteome</keyword>
<name>A0AAD3Y766_NEPGR</name>
<sequence length="215" mass="22868">MFDAEIPSNAVTPSGVGGSAACEVAELLASGNFFLNVVLHSDAILAAGCVEFWPFAAGYHSYSGAICCPGVVLDAYGFNDWLIGDWSWVVFGCNWVLLLLDPVLLLMHPDVCIAGVGVWCVAVGFCFYVKVSFLLLLLCSTADDGDAGLGAGAFCCRALPCHCVNYHRMQSKPVNVQAANKIGNGGTRTCHDSKPNRQQFHNGTYNATTAKPNQP</sequence>
<dbReference type="EMBL" id="BSYO01000044">
    <property type="protein sequence ID" value="GMH31918.1"/>
    <property type="molecule type" value="Genomic_DNA"/>
</dbReference>
<keyword evidence="2" id="KW-1133">Transmembrane helix</keyword>
<feature type="transmembrane region" description="Helical" evidence="2">
    <location>
        <begin position="113"/>
        <end position="138"/>
    </location>
</feature>
<protein>
    <submittedName>
        <fullName evidence="3">Uncharacterized protein</fullName>
    </submittedName>
</protein>
<evidence type="ECO:0000256" key="1">
    <source>
        <dbReference type="SAM" id="MobiDB-lite"/>
    </source>
</evidence>
<evidence type="ECO:0000256" key="2">
    <source>
        <dbReference type="SAM" id="Phobius"/>
    </source>
</evidence>
<reference evidence="3" key="1">
    <citation type="submission" date="2023-05" db="EMBL/GenBank/DDBJ databases">
        <title>Nepenthes gracilis genome sequencing.</title>
        <authorList>
            <person name="Fukushima K."/>
        </authorList>
    </citation>
    <scope>NUCLEOTIDE SEQUENCE</scope>
    <source>
        <strain evidence="3">SING2019-196</strain>
    </source>
</reference>
<dbReference type="AlphaFoldDB" id="A0AAD3Y766"/>
<comment type="caution">
    <text evidence="3">The sequence shown here is derived from an EMBL/GenBank/DDBJ whole genome shotgun (WGS) entry which is preliminary data.</text>
</comment>
<proteinExistence type="predicted"/>
<keyword evidence="2" id="KW-0812">Transmembrane</keyword>